<dbReference type="CDD" id="cd02440">
    <property type="entry name" value="AdoMet_MTases"/>
    <property type="match status" value="1"/>
</dbReference>
<dbReference type="PANTHER" id="PTHR22807">
    <property type="entry name" value="NOP2 YEAST -RELATED NOL1/NOP2/FMU SUN DOMAIN-CONTAINING"/>
    <property type="match status" value="1"/>
</dbReference>
<sequence>MTKKGLPSEFLEEMKQLLKDEYPAYEKSLDEPGLAGIRINSAKLTAGEWDERSPFPSEPVPWAENGRYVAGDLRPARDPYYFAGLYYIQEPSAMLPAALLPVVPGDRVLDVCAAPGGKSTELGAKLKGRGLLFANDISSSRAKALVKNLELFGITNSCVLAEDPEKLAERFPEFFDKILVDAPCSGEGMFRREPEMAEDWKKKGPAYYSLIQRSIVLAAADMLRPGGVMVYSTCTFSRLEDEGTVEWLLRERPDMELLPVSGPAQAADGFGLPGCLRLFPHRVRGEGHFAAVLRKKGESGKEGWRQESRGRGTSPSLSLEPDSEALLNGLLEALAASINSLSLTETDPLPPLTGKGLKERLFLKGDSLYLLPEEFPEGKGLRFLRTGLLMGTVKKGRLEPGQPLAMALVSGPAEQAAGKAFSLFRLERTDDRTLRYLKGETLSLAEGEESKKGWVLVCADGFPLGWARGNGRTLKNKYYPGWRWQ</sequence>
<dbReference type="InterPro" id="IPR031340">
    <property type="entry name" value="RsmF_methylt_CI"/>
</dbReference>
<dbReference type="CDD" id="cd21147">
    <property type="entry name" value="RsmF_methylt_CTD1"/>
    <property type="match status" value="1"/>
</dbReference>
<dbReference type="PANTHER" id="PTHR22807:SF30">
    <property type="entry name" value="28S RRNA (CYTOSINE(4447)-C(5))-METHYLTRANSFERASE-RELATED"/>
    <property type="match status" value="1"/>
</dbReference>
<dbReference type="SUPFAM" id="SSF53335">
    <property type="entry name" value="S-adenosyl-L-methionine-dependent methyltransferases"/>
    <property type="match status" value="1"/>
</dbReference>
<dbReference type="Gene3D" id="2.30.130.60">
    <property type="match status" value="1"/>
</dbReference>
<dbReference type="InterPro" id="IPR001678">
    <property type="entry name" value="MeTrfase_RsmB-F_NOP2_dom"/>
</dbReference>
<comment type="similarity">
    <text evidence="1 7">Belongs to the class I-like SAM-binding methyltransferase superfamily. RsmB/NOP family.</text>
</comment>
<evidence type="ECO:0000256" key="2">
    <source>
        <dbReference type="ARBA" id="ARBA00022490"/>
    </source>
</evidence>
<evidence type="ECO:0000256" key="3">
    <source>
        <dbReference type="ARBA" id="ARBA00022603"/>
    </source>
</evidence>
<dbReference type="InterPro" id="IPR049560">
    <property type="entry name" value="MeTrfase_RsmB-F_NOP2_cat"/>
</dbReference>
<evidence type="ECO:0000313" key="10">
    <source>
        <dbReference type="EMBL" id="HJC46929.1"/>
    </source>
</evidence>
<organism evidence="10 11">
    <name type="scientific">Candidatus Lachnoclostridium pullistercoris</name>
    <dbReference type="NCBI Taxonomy" id="2838632"/>
    <lineage>
        <taxon>Bacteria</taxon>
        <taxon>Bacillati</taxon>
        <taxon>Bacillota</taxon>
        <taxon>Clostridia</taxon>
        <taxon>Lachnospirales</taxon>
        <taxon>Lachnospiraceae</taxon>
    </lineage>
</organism>
<evidence type="ECO:0000256" key="8">
    <source>
        <dbReference type="SAM" id="MobiDB-lite"/>
    </source>
</evidence>
<proteinExistence type="inferred from homology"/>
<keyword evidence="2" id="KW-0963">Cytoplasm</keyword>
<dbReference type="Pfam" id="PF17125">
    <property type="entry name" value="Methyltr_RsmF_N"/>
    <property type="match status" value="1"/>
</dbReference>
<dbReference type="AlphaFoldDB" id="A0A9D2PCX1"/>
<reference evidence="10" key="1">
    <citation type="journal article" date="2021" name="PeerJ">
        <title>Extensive microbial diversity within the chicken gut microbiome revealed by metagenomics and culture.</title>
        <authorList>
            <person name="Gilroy R."/>
            <person name="Ravi A."/>
            <person name="Getino M."/>
            <person name="Pursley I."/>
            <person name="Horton D.L."/>
            <person name="Alikhan N.F."/>
            <person name="Baker D."/>
            <person name="Gharbi K."/>
            <person name="Hall N."/>
            <person name="Watson M."/>
            <person name="Adriaenssens E.M."/>
            <person name="Foster-Nyarko E."/>
            <person name="Jarju S."/>
            <person name="Secka A."/>
            <person name="Antonio M."/>
            <person name="Oren A."/>
            <person name="Chaudhuri R.R."/>
            <person name="La Ragione R."/>
            <person name="Hildebrand F."/>
            <person name="Pallen M.J."/>
        </authorList>
    </citation>
    <scope>NUCLEOTIDE SEQUENCE</scope>
    <source>
        <strain evidence="10">CHK183-5548</strain>
    </source>
</reference>
<dbReference type="InterPro" id="IPR031341">
    <property type="entry name" value="Methyltr_RsmF_N"/>
</dbReference>
<dbReference type="GO" id="GO:0008173">
    <property type="term" value="F:RNA methyltransferase activity"/>
    <property type="evidence" value="ECO:0007669"/>
    <property type="project" value="InterPro"/>
</dbReference>
<evidence type="ECO:0000256" key="1">
    <source>
        <dbReference type="ARBA" id="ARBA00007494"/>
    </source>
</evidence>
<dbReference type="EMBL" id="DWWL01000012">
    <property type="protein sequence ID" value="HJC46929.1"/>
    <property type="molecule type" value="Genomic_DNA"/>
</dbReference>
<evidence type="ECO:0000256" key="4">
    <source>
        <dbReference type="ARBA" id="ARBA00022679"/>
    </source>
</evidence>
<feature type="region of interest" description="Disordered" evidence="8">
    <location>
        <begin position="300"/>
        <end position="319"/>
    </location>
</feature>
<feature type="binding site" evidence="7">
    <location>
        <position position="181"/>
    </location>
    <ligand>
        <name>S-adenosyl-L-methionine</name>
        <dbReference type="ChEBI" id="CHEBI:59789"/>
    </ligand>
</feature>
<dbReference type="Gene3D" id="3.40.50.150">
    <property type="entry name" value="Vaccinia Virus protein VP39"/>
    <property type="match status" value="1"/>
</dbReference>
<dbReference type="InterPro" id="IPR027391">
    <property type="entry name" value="Nol1_Nop2_Fmu_2"/>
</dbReference>
<keyword evidence="6 7" id="KW-0694">RNA-binding</keyword>
<dbReference type="GO" id="GO:0001510">
    <property type="term" value="P:RNA methylation"/>
    <property type="evidence" value="ECO:0007669"/>
    <property type="project" value="InterPro"/>
</dbReference>
<dbReference type="Pfam" id="PF17126">
    <property type="entry name" value="RsmF_methylt_CI"/>
    <property type="match status" value="1"/>
</dbReference>
<dbReference type="InterPro" id="IPR029063">
    <property type="entry name" value="SAM-dependent_MTases_sf"/>
</dbReference>
<dbReference type="PRINTS" id="PR02008">
    <property type="entry name" value="RCMTFAMILY"/>
</dbReference>
<evidence type="ECO:0000313" key="11">
    <source>
        <dbReference type="Proteomes" id="UP000823883"/>
    </source>
</evidence>
<keyword evidence="5 7" id="KW-0949">S-adenosyl-L-methionine</keyword>
<gene>
    <name evidence="10" type="ORF">IAA04_02620</name>
</gene>
<keyword evidence="3 7" id="KW-0489">Methyltransferase</keyword>
<dbReference type="InterPro" id="IPR018314">
    <property type="entry name" value="RsmB/NOL1/NOP2-like_CS"/>
</dbReference>
<evidence type="ECO:0000259" key="9">
    <source>
        <dbReference type="PROSITE" id="PS51686"/>
    </source>
</evidence>
<evidence type="ECO:0000256" key="6">
    <source>
        <dbReference type="ARBA" id="ARBA00022884"/>
    </source>
</evidence>
<dbReference type="Pfam" id="PF13636">
    <property type="entry name" value="Methyltranf_PUA"/>
    <property type="match status" value="1"/>
</dbReference>
<name>A0A9D2PCX1_9FIRM</name>
<reference evidence="10" key="2">
    <citation type="submission" date="2021-04" db="EMBL/GenBank/DDBJ databases">
        <authorList>
            <person name="Gilroy R."/>
        </authorList>
    </citation>
    <scope>NUCLEOTIDE SEQUENCE</scope>
    <source>
        <strain evidence="10">CHK183-5548</strain>
    </source>
</reference>
<dbReference type="GO" id="GO:0003723">
    <property type="term" value="F:RNA binding"/>
    <property type="evidence" value="ECO:0007669"/>
    <property type="project" value="UniProtKB-UniRule"/>
</dbReference>
<feature type="active site" description="Nucleophile" evidence="7">
    <location>
        <position position="234"/>
    </location>
</feature>
<feature type="binding site" evidence="7">
    <location>
        <position position="136"/>
    </location>
    <ligand>
        <name>S-adenosyl-L-methionine</name>
        <dbReference type="ChEBI" id="CHEBI:59789"/>
    </ligand>
</feature>
<evidence type="ECO:0000256" key="5">
    <source>
        <dbReference type="ARBA" id="ARBA00022691"/>
    </source>
</evidence>
<dbReference type="InterPro" id="IPR023267">
    <property type="entry name" value="RCMT"/>
</dbReference>
<feature type="compositionally biased region" description="Basic and acidic residues" evidence="8">
    <location>
        <begin position="300"/>
        <end position="310"/>
    </location>
</feature>
<protein>
    <submittedName>
        <fullName evidence="10">RsmB/NOP family class I SAM-dependent RNA methyltransferase</fullName>
    </submittedName>
</protein>
<comment type="caution">
    <text evidence="10">The sequence shown here is derived from an EMBL/GenBank/DDBJ whole genome shotgun (WGS) entry which is preliminary data.</text>
</comment>
<feature type="binding site" evidence="7">
    <location>
        <position position="163"/>
    </location>
    <ligand>
        <name>S-adenosyl-L-methionine</name>
        <dbReference type="ChEBI" id="CHEBI:59789"/>
    </ligand>
</feature>
<dbReference type="Proteomes" id="UP000823883">
    <property type="component" value="Unassembled WGS sequence"/>
</dbReference>
<dbReference type="Gene3D" id="3.30.70.1170">
    <property type="entry name" value="Sun protein, domain 3"/>
    <property type="match status" value="1"/>
</dbReference>
<keyword evidence="4 7" id="KW-0808">Transferase</keyword>
<feature type="binding site" evidence="7">
    <location>
        <begin position="112"/>
        <end position="118"/>
    </location>
    <ligand>
        <name>S-adenosyl-L-methionine</name>
        <dbReference type="ChEBI" id="CHEBI:59789"/>
    </ligand>
</feature>
<dbReference type="PROSITE" id="PS01153">
    <property type="entry name" value="NOL1_NOP2_SUN"/>
    <property type="match status" value="1"/>
</dbReference>
<dbReference type="PROSITE" id="PS51686">
    <property type="entry name" value="SAM_MT_RSMB_NOP"/>
    <property type="match status" value="1"/>
</dbReference>
<accession>A0A9D2PCX1</accession>
<evidence type="ECO:0000256" key="7">
    <source>
        <dbReference type="PROSITE-ProRule" id="PRU01023"/>
    </source>
</evidence>
<feature type="domain" description="SAM-dependent MTase RsmB/NOP-type" evidence="9">
    <location>
        <begin position="1"/>
        <end position="296"/>
    </location>
</feature>
<dbReference type="Pfam" id="PF01189">
    <property type="entry name" value="Methyltr_RsmB-F"/>
    <property type="match status" value="1"/>
</dbReference>